<dbReference type="EMBL" id="RQXX01000002">
    <property type="protein sequence ID" value="RVV98421.1"/>
    <property type="molecule type" value="Genomic_DNA"/>
</dbReference>
<dbReference type="AlphaFoldDB" id="A0A438AI52"/>
<feature type="region of interest" description="Disordered" evidence="1">
    <location>
        <begin position="1"/>
        <end position="35"/>
    </location>
</feature>
<dbReference type="OrthoDB" id="7871968at2"/>
<name>A0A438AI52_9RHOB</name>
<dbReference type="RefSeq" id="WP_127905654.1">
    <property type="nucleotide sequence ID" value="NZ_RQXX01000002.1"/>
</dbReference>
<sequence>MSDKNDPLAVAASPAGAFATADTGKDDAPMTSEQADELAALSKEHGEAFDQSLTQDAAAARIEELKAKG</sequence>
<proteinExistence type="predicted"/>
<reference evidence="2 3" key="1">
    <citation type="submission" date="2018-11" db="EMBL/GenBank/DDBJ databases">
        <title>Mesobaculum littorinae gen. nov., sp. nov., isolated from Littorina scabra that represents a novel genus of the order Rhodobacteraceae.</title>
        <authorList>
            <person name="Li F."/>
        </authorList>
    </citation>
    <scope>NUCLEOTIDE SEQUENCE [LARGE SCALE GENOMIC DNA]</scope>
    <source>
        <strain evidence="2 3">M0103</strain>
    </source>
</reference>
<dbReference type="Proteomes" id="UP000285908">
    <property type="component" value="Unassembled WGS sequence"/>
</dbReference>
<keyword evidence="3" id="KW-1185">Reference proteome</keyword>
<comment type="caution">
    <text evidence="2">The sequence shown here is derived from an EMBL/GenBank/DDBJ whole genome shotgun (WGS) entry which is preliminary data.</text>
</comment>
<evidence type="ECO:0000313" key="3">
    <source>
        <dbReference type="Proteomes" id="UP000285908"/>
    </source>
</evidence>
<dbReference type="InterPro" id="IPR021425">
    <property type="entry name" value="DUF3072"/>
</dbReference>
<organism evidence="2 3">
    <name type="scientific">Mesobaculum littorinae</name>
    <dbReference type="NCBI Taxonomy" id="2486419"/>
    <lineage>
        <taxon>Bacteria</taxon>
        <taxon>Pseudomonadati</taxon>
        <taxon>Pseudomonadota</taxon>
        <taxon>Alphaproteobacteria</taxon>
        <taxon>Rhodobacterales</taxon>
        <taxon>Roseobacteraceae</taxon>
        <taxon>Mesobaculum</taxon>
    </lineage>
</organism>
<evidence type="ECO:0000313" key="2">
    <source>
        <dbReference type="EMBL" id="RVV98421.1"/>
    </source>
</evidence>
<evidence type="ECO:0000256" key="1">
    <source>
        <dbReference type="SAM" id="MobiDB-lite"/>
    </source>
</evidence>
<dbReference type="Pfam" id="PF11272">
    <property type="entry name" value="DUF3072"/>
    <property type="match status" value="1"/>
</dbReference>
<accession>A0A438AI52</accession>
<protein>
    <submittedName>
        <fullName evidence="2">DUF3072 domain-containing protein</fullName>
    </submittedName>
</protein>
<gene>
    <name evidence="2" type="ORF">EKE94_05735</name>
</gene>